<dbReference type="EMBL" id="JBHSFN010000013">
    <property type="protein sequence ID" value="MFC4588722.1"/>
    <property type="molecule type" value="Genomic_DNA"/>
</dbReference>
<dbReference type="InterPro" id="IPR014729">
    <property type="entry name" value="Rossmann-like_a/b/a_fold"/>
</dbReference>
<organism evidence="12 13">
    <name type="scientific">Sphaerisporangium corydalis</name>
    <dbReference type="NCBI Taxonomy" id="1441875"/>
    <lineage>
        <taxon>Bacteria</taxon>
        <taxon>Bacillati</taxon>
        <taxon>Actinomycetota</taxon>
        <taxon>Actinomycetes</taxon>
        <taxon>Streptosporangiales</taxon>
        <taxon>Streptosporangiaceae</taxon>
        <taxon>Sphaerisporangium</taxon>
    </lineage>
</organism>
<evidence type="ECO:0000256" key="8">
    <source>
        <dbReference type="ARBA" id="ARBA00023027"/>
    </source>
</evidence>
<dbReference type="InterPro" id="IPR004821">
    <property type="entry name" value="Cyt_trans-like"/>
</dbReference>
<dbReference type="CDD" id="cd02165">
    <property type="entry name" value="NMNAT"/>
    <property type="match status" value="1"/>
</dbReference>
<dbReference type="NCBIfam" id="TIGR00482">
    <property type="entry name" value="nicotinate (nicotinamide) nucleotide adenylyltransferase"/>
    <property type="match status" value="1"/>
</dbReference>
<name>A0ABV9EGQ5_9ACTN</name>
<evidence type="ECO:0000256" key="4">
    <source>
        <dbReference type="ARBA" id="ARBA00022679"/>
    </source>
</evidence>
<comment type="similarity">
    <text evidence="10">Belongs to the NadD family.</text>
</comment>
<feature type="domain" description="Cytidyltransferase-like" evidence="11">
    <location>
        <begin position="7"/>
        <end position="169"/>
    </location>
</feature>
<dbReference type="GO" id="GO:0004515">
    <property type="term" value="F:nicotinate-nucleotide adenylyltransferase activity"/>
    <property type="evidence" value="ECO:0007669"/>
    <property type="project" value="UniProtKB-EC"/>
</dbReference>
<keyword evidence="3 10" id="KW-0662">Pyridine nucleotide biosynthesis</keyword>
<keyword evidence="8 10" id="KW-0520">NAD</keyword>
<dbReference type="Gene3D" id="3.40.50.620">
    <property type="entry name" value="HUPs"/>
    <property type="match status" value="1"/>
</dbReference>
<comment type="caution">
    <text evidence="12">The sequence shown here is derived from an EMBL/GenBank/DDBJ whole genome shotgun (WGS) entry which is preliminary data.</text>
</comment>
<reference evidence="13" key="1">
    <citation type="journal article" date="2019" name="Int. J. Syst. Evol. Microbiol.">
        <title>The Global Catalogue of Microorganisms (GCM) 10K type strain sequencing project: providing services to taxonomists for standard genome sequencing and annotation.</title>
        <authorList>
            <consortium name="The Broad Institute Genomics Platform"/>
            <consortium name="The Broad Institute Genome Sequencing Center for Infectious Disease"/>
            <person name="Wu L."/>
            <person name="Ma J."/>
        </authorList>
    </citation>
    <scope>NUCLEOTIDE SEQUENCE [LARGE SCALE GENOMIC DNA]</scope>
    <source>
        <strain evidence="13">CCUG 49560</strain>
    </source>
</reference>
<dbReference type="EC" id="2.7.7.18" evidence="10"/>
<comment type="function">
    <text evidence="1 10">Catalyzes the reversible adenylation of nicotinate mononucleotide (NaMN) to nicotinic acid adenine dinucleotide (NaAD).</text>
</comment>
<dbReference type="Pfam" id="PF01467">
    <property type="entry name" value="CTP_transf_like"/>
    <property type="match status" value="1"/>
</dbReference>
<protein>
    <recommendedName>
        <fullName evidence="10">Probable nicotinate-nucleotide adenylyltransferase</fullName>
        <ecNumber evidence="10">2.7.7.18</ecNumber>
    </recommendedName>
    <alternativeName>
        <fullName evidence="10">Deamido-NAD(+) diphosphorylase</fullName>
    </alternativeName>
    <alternativeName>
        <fullName evidence="10">Deamido-NAD(+) pyrophosphorylase</fullName>
    </alternativeName>
    <alternativeName>
        <fullName evidence="10">Nicotinate mononucleotide adenylyltransferase</fullName>
        <shortName evidence="10">NaMN adenylyltransferase</shortName>
    </alternativeName>
</protein>
<evidence type="ECO:0000256" key="6">
    <source>
        <dbReference type="ARBA" id="ARBA00022741"/>
    </source>
</evidence>
<dbReference type="PANTHER" id="PTHR39321:SF3">
    <property type="entry name" value="PHOSPHOPANTETHEINE ADENYLYLTRANSFERASE"/>
    <property type="match status" value="1"/>
</dbReference>
<evidence type="ECO:0000256" key="10">
    <source>
        <dbReference type="HAMAP-Rule" id="MF_00244"/>
    </source>
</evidence>
<dbReference type="SUPFAM" id="SSF52374">
    <property type="entry name" value="Nucleotidylyl transferase"/>
    <property type="match status" value="1"/>
</dbReference>
<dbReference type="RefSeq" id="WP_262842347.1">
    <property type="nucleotide sequence ID" value="NZ_JANZYP010000010.1"/>
</dbReference>
<comment type="pathway">
    <text evidence="2 10">Cofactor biosynthesis; NAD(+) biosynthesis; deamido-NAD(+) from nicotinate D-ribonucleotide: step 1/1.</text>
</comment>
<evidence type="ECO:0000256" key="2">
    <source>
        <dbReference type="ARBA" id="ARBA00005019"/>
    </source>
</evidence>
<evidence type="ECO:0000313" key="12">
    <source>
        <dbReference type="EMBL" id="MFC4588722.1"/>
    </source>
</evidence>
<evidence type="ECO:0000256" key="9">
    <source>
        <dbReference type="ARBA" id="ARBA00048721"/>
    </source>
</evidence>
<sequence>MAVRLGIMGGTFDPIHNVHLLKASEAAYRLGLDEVLFVPAGRPWQKDLLRVSGAEERYVMTRLAVAADPRFSVSRMEVDRAGPTYAVDTLRELRRLHGPCVQLFFIAGADVLASIATWREARSLGELAHFVFCSRPGYELGGSSLLGRERVTLLHVPVWEISSTVIRQRVSRVQSIRYLVPDPVVDYITERGLYRE</sequence>
<evidence type="ECO:0000259" key="11">
    <source>
        <dbReference type="Pfam" id="PF01467"/>
    </source>
</evidence>
<dbReference type="HAMAP" id="MF_00244">
    <property type="entry name" value="NaMN_adenylyltr"/>
    <property type="match status" value="1"/>
</dbReference>
<keyword evidence="5 10" id="KW-0548">Nucleotidyltransferase</keyword>
<evidence type="ECO:0000313" key="13">
    <source>
        <dbReference type="Proteomes" id="UP001595891"/>
    </source>
</evidence>
<dbReference type="InterPro" id="IPR005248">
    <property type="entry name" value="NadD/NMNAT"/>
</dbReference>
<keyword evidence="6 10" id="KW-0547">Nucleotide-binding</keyword>
<keyword evidence="4 10" id="KW-0808">Transferase</keyword>
<keyword evidence="13" id="KW-1185">Reference proteome</keyword>
<dbReference type="PANTHER" id="PTHR39321">
    <property type="entry name" value="NICOTINATE-NUCLEOTIDE ADENYLYLTRANSFERASE-RELATED"/>
    <property type="match status" value="1"/>
</dbReference>
<dbReference type="NCBIfam" id="NF000840">
    <property type="entry name" value="PRK00071.1-3"/>
    <property type="match status" value="1"/>
</dbReference>
<proteinExistence type="inferred from homology"/>
<evidence type="ECO:0000256" key="1">
    <source>
        <dbReference type="ARBA" id="ARBA00002324"/>
    </source>
</evidence>
<evidence type="ECO:0000256" key="3">
    <source>
        <dbReference type="ARBA" id="ARBA00022642"/>
    </source>
</evidence>
<evidence type="ECO:0000256" key="5">
    <source>
        <dbReference type="ARBA" id="ARBA00022695"/>
    </source>
</evidence>
<evidence type="ECO:0000256" key="7">
    <source>
        <dbReference type="ARBA" id="ARBA00022840"/>
    </source>
</evidence>
<accession>A0ABV9EGQ5</accession>
<dbReference type="Proteomes" id="UP001595891">
    <property type="component" value="Unassembled WGS sequence"/>
</dbReference>
<gene>
    <name evidence="10 12" type="primary">nadD</name>
    <name evidence="12" type="ORF">ACFO8L_21720</name>
</gene>
<comment type="catalytic activity">
    <reaction evidence="9 10">
        <text>nicotinate beta-D-ribonucleotide + ATP + H(+) = deamido-NAD(+) + diphosphate</text>
        <dbReference type="Rhea" id="RHEA:22860"/>
        <dbReference type="ChEBI" id="CHEBI:15378"/>
        <dbReference type="ChEBI" id="CHEBI:30616"/>
        <dbReference type="ChEBI" id="CHEBI:33019"/>
        <dbReference type="ChEBI" id="CHEBI:57502"/>
        <dbReference type="ChEBI" id="CHEBI:58437"/>
        <dbReference type="EC" id="2.7.7.18"/>
    </reaction>
</comment>
<keyword evidence="7 10" id="KW-0067">ATP-binding</keyword>